<evidence type="ECO:0000256" key="1">
    <source>
        <dbReference type="SAM" id="Phobius"/>
    </source>
</evidence>
<sequence>MTTPVARQTMSRHALAVAVAVATLVAVNLVAWAGPRHSVIVVGPLSAAALVVLARRAGLSWAELGLGRRGLRAGAVAGAAAVAIVAVGYLAAAALPATRTAFLDERYQLSVGAAALTAFVIIPLATVLPEEIAFRGVLWGLVARACGPVWATGTTSALFGLWHVLPSLRLHQANAAVATVTGGGRAAAVVGAVLFTGLAGVVLAELRRRTGSLLAPIGLHWATNGLGVLMTAALGGRS</sequence>
<feature type="transmembrane region" description="Helical" evidence="1">
    <location>
        <begin position="37"/>
        <end position="54"/>
    </location>
</feature>
<evidence type="ECO:0000313" key="3">
    <source>
        <dbReference type="EMBL" id="GAA2514858.1"/>
    </source>
</evidence>
<proteinExistence type="predicted"/>
<feature type="transmembrane region" description="Helical" evidence="1">
    <location>
        <begin position="213"/>
        <end position="235"/>
    </location>
</feature>
<evidence type="ECO:0000259" key="2">
    <source>
        <dbReference type="Pfam" id="PF02517"/>
    </source>
</evidence>
<dbReference type="EMBL" id="BAAARY010000003">
    <property type="protein sequence ID" value="GAA2514858.1"/>
    <property type="molecule type" value="Genomic_DNA"/>
</dbReference>
<accession>A0ABN3N6S3</accession>
<feature type="transmembrane region" description="Helical" evidence="1">
    <location>
        <begin position="75"/>
        <end position="95"/>
    </location>
</feature>
<dbReference type="PIRSF" id="PIRSF026622">
    <property type="entry name" value="Proteas_026622"/>
    <property type="match status" value="1"/>
</dbReference>
<name>A0ABN3N6S3_9ACTN</name>
<keyword evidence="1" id="KW-0812">Transmembrane</keyword>
<evidence type="ECO:0000313" key="4">
    <source>
        <dbReference type="Proteomes" id="UP001499978"/>
    </source>
</evidence>
<protein>
    <submittedName>
        <fullName evidence="3">Type II CAAX endopeptidase family protein</fullName>
    </submittedName>
</protein>
<dbReference type="Proteomes" id="UP001499978">
    <property type="component" value="Unassembled WGS sequence"/>
</dbReference>
<feature type="transmembrane region" description="Helical" evidence="1">
    <location>
        <begin position="185"/>
        <end position="206"/>
    </location>
</feature>
<feature type="transmembrane region" description="Helical" evidence="1">
    <location>
        <begin position="107"/>
        <end position="129"/>
    </location>
</feature>
<keyword evidence="1" id="KW-1133">Transmembrane helix</keyword>
<feature type="domain" description="CAAX prenyl protease 2/Lysostaphin resistance protein A-like" evidence="2">
    <location>
        <begin position="115"/>
        <end position="225"/>
    </location>
</feature>
<dbReference type="InterPro" id="IPR003675">
    <property type="entry name" value="Rce1/LyrA-like_dom"/>
</dbReference>
<dbReference type="InterPro" id="IPR015837">
    <property type="entry name" value="UCP026622_CAAX_protease"/>
</dbReference>
<keyword evidence="4" id="KW-1185">Reference proteome</keyword>
<organism evidence="3 4">
    <name type="scientific">Pilimelia columellifera subsp. columellifera</name>
    <dbReference type="NCBI Taxonomy" id="706583"/>
    <lineage>
        <taxon>Bacteria</taxon>
        <taxon>Bacillati</taxon>
        <taxon>Actinomycetota</taxon>
        <taxon>Actinomycetes</taxon>
        <taxon>Micromonosporales</taxon>
        <taxon>Micromonosporaceae</taxon>
        <taxon>Pilimelia</taxon>
    </lineage>
</organism>
<reference evidence="3 4" key="1">
    <citation type="journal article" date="2019" name="Int. J. Syst. Evol. Microbiol.">
        <title>The Global Catalogue of Microorganisms (GCM) 10K type strain sequencing project: providing services to taxonomists for standard genome sequencing and annotation.</title>
        <authorList>
            <consortium name="The Broad Institute Genomics Platform"/>
            <consortium name="The Broad Institute Genome Sequencing Center for Infectious Disease"/>
            <person name="Wu L."/>
            <person name="Ma J."/>
        </authorList>
    </citation>
    <scope>NUCLEOTIDE SEQUENCE [LARGE SCALE GENOMIC DNA]</scope>
    <source>
        <strain evidence="3 4">JCM 3367</strain>
    </source>
</reference>
<gene>
    <name evidence="3" type="ORF">GCM10010201_08870</name>
</gene>
<feature type="transmembrane region" description="Helical" evidence="1">
    <location>
        <begin position="12"/>
        <end position="31"/>
    </location>
</feature>
<dbReference type="Pfam" id="PF02517">
    <property type="entry name" value="Rce1-like"/>
    <property type="match status" value="1"/>
</dbReference>
<keyword evidence="1" id="KW-0472">Membrane</keyword>
<comment type="caution">
    <text evidence="3">The sequence shown here is derived from an EMBL/GenBank/DDBJ whole genome shotgun (WGS) entry which is preliminary data.</text>
</comment>
<dbReference type="RefSeq" id="WP_344168653.1">
    <property type="nucleotide sequence ID" value="NZ_BAAARY010000003.1"/>
</dbReference>
<feature type="transmembrane region" description="Helical" evidence="1">
    <location>
        <begin position="141"/>
        <end position="165"/>
    </location>
</feature>